<name>A0A7S3B4C7_9EUKA</name>
<organism evidence="1">
    <name type="scientific">Haptolina ericina</name>
    <dbReference type="NCBI Taxonomy" id="156174"/>
    <lineage>
        <taxon>Eukaryota</taxon>
        <taxon>Haptista</taxon>
        <taxon>Haptophyta</taxon>
        <taxon>Prymnesiophyceae</taxon>
        <taxon>Prymnesiales</taxon>
        <taxon>Prymnesiaceae</taxon>
        <taxon>Haptolina</taxon>
    </lineage>
</organism>
<dbReference type="PANTHER" id="PTHR34060">
    <property type="entry name" value="POLYKETIDE CYCLASE / DEHYDRASE AND LIPID TRANSPORT PROTEIN"/>
    <property type="match status" value="1"/>
</dbReference>
<protein>
    <recommendedName>
        <fullName evidence="2">Coenzyme Q-binding protein COQ10 START domain-containing protein</fullName>
    </recommendedName>
</protein>
<proteinExistence type="predicted"/>
<accession>A0A7S3B4C7</accession>
<sequence>MVVFVTPWLMQSASIAQQLRHAPPLMMPSPLRMRERTSRVWAQVVSVQNELLDQALGNDLGRGDDEESPAVLSEDICLVPGKPMVRVEQAPGNARRIFTGIDIVADEPNILEVVWQTLTDYENLDKVVPNLIGNEVVSRTENGARLRQIGAAKLGPGITFKATTTLDVETYPDGLPVDMEADHLAEENAEPSQDSAAVREFDSALPLTWNVFPRPYCISSLPHRDVTMQGVRGIGDFRHYQGVWRMQELPGCAPPGASAMRLTYSVELSPRAWVPVALLEGRIATALGENLEAVRNFACLDAAARAEVMVKGSAP</sequence>
<reference evidence="1" key="1">
    <citation type="submission" date="2021-01" db="EMBL/GenBank/DDBJ databases">
        <authorList>
            <person name="Corre E."/>
            <person name="Pelletier E."/>
            <person name="Niang G."/>
            <person name="Scheremetjew M."/>
            <person name="Finn R."/>
            <person name="Kale V."/>
            <person name="Holt S."/>
            <person name="Cochrane G."/>
            <person name="Meng A."/>
            <person name="Brown T."/>
            <person name="Cohen L."/>
        </authorList>
    </citation>
    <scope>NUCLEOTIDE SEQUENCE</scope>
    <source>
        <strain evidence="1">CCMP281</strain>
    </source>
</reference>
<dbReference type="Gene3D" id="3.30.530.20">
    <property type="match status" value="2"/>
</dbReference>
<dbReference type="SUPFAM" id="SSF55961">
    <property type="entry name" value="Bet v1-like"/>
    <property type="match status" value="1"/>
</dbReference>
<dbReference type="PANTHER" id="PTHR34060:SF1">
    <property type="entry name" value="POLYKETIDE CYCLASE _ DEHYDRASE AND LIPID TRANSPORT PROTEIN"/>
    <property type="match status" value="1"/>
</dbReference>
<evidence type="ECO:0008006" key="2">
    <source>
        <dbReference type="Google" id="ProtNLM"/>
    </source>
</evidence>
<dbReference type="InterPro" id="IPR023393">
    <property type="entry name" value="START-like_dom_sf"/>
</dbReference>
<dbReference type="EMBL" id="HBHX01045301">
    <property type="protein sequence ID" value="CAE0124509.1"/>
    <property type="molecule type" value="Transcribed_RNA"/>
</dbReference>
<dbReference type="AlphaFoldDB" id="A0A7S3B4C7"/>
<evidence type="ECO:0000313" key="1">
    <source>
        <dbReference type="EMBL" id="CAE0124509.1"/>
    </source>
</evidence>
<gene>
    <name evidence="1" type="ORF">HERI1096_LOCUS25087</name>
</gene>